<evidence type="ECO:0000313" key="2">
    <source>
        <dbReference type="Proteomes" id="UP000192927"/>
    </source>
</evidence>
<dbReference type="CDD" id="cd09272">
    <property type="entry name" value="RNase_HI_RT_Ty1"/>
    <property type="match status" value="1"/>
</dbReference>
<dbReference type="Proteomes" id="UP000192927">
    <property type="component" value="Unassembled WGS sequence"/>
</dbReference>
<dbReference type="PANTHER" id="PTHR11439">
    <property type="entry name" value="GAG-POL-RELATED RETROTRANSPOSON"/>
    <property type="match status" value="1"/>
</dbReference>
<accession>A0A1W5DCY8</accession>
<sequence>MCARFGITQASFKKNLKPLNGYDQIQPAMEGERYIDVSEYQQAVGSFMHAMVYTRPDIAFATGKVAQFMSAPVERHGQAVKNLFRYLKTTASFKLRFGPGGISRLVVYADSDWDGDRADRKSTSGSVAKFYDGSISWGSKKQKSVLRDLDRGKYIGSDPRMVQMCGDNQGALELIKNPHLHDRSKHIDIQYHYVRDLYEDGRIELEYILTDEMPADGLTKPLESIKFARFRQMLGMVQ</sequence>
<protein>
    <submittedName>
        <fullName evidence="1">Uncharacterized protein</fullName>
    </submittedName>
</protein>
<dbReference type="EMBL" id="FWEW01003759">
    <property type="protein sequence ID" value="SLM41027.1"/>
    <property type="molecule type" value="Genomic_DNA"/>
</dbReference>
<dbReference type="PANTHER" id="PTHR11439:SF467">
    <property type="entry name" value="INTEGRASE CATALYTIC DOMAIN-CONTAINING PROTEIN"/>
    <property type="match status" value="1"/>
</dbReference>
<evidence type="ECO:0000313" key="1">
    <source>
        <dbReference type="EMBL" id="SLM41027.1"/>
    </source>
</evidence>
<proteinExistence type="predicted"/>
<reference evidence="2" key="1">
    <citation type="submission" date="2017-03" db="EMBL/GenBank/DDBJ databases">
        <authorList>
            <person name="Sharma R."/>
            <person name="Thines M."/>
        </authorList>
    </citation>
    <scope>NUCLEOTIDE SEQUENCE [LARGE SCALE GENOMIC DNA]</scope>
</reference>
<organism evidence="1 2">
    <name type="scientific">Lasallia pustulata</name>
    <dbReference type="NCBI Taxonomy" id="136370"/>
    <lineage>
        <taxon>Eukaryota</taxon>
        <taxon>Fungi</taxon>
        <taxon>Dikarya</taxon>
        <taxon>Ascomycota</taxon>
        <taxon>Pezizomycotina</taxon>
        <taxon>Lecanoromycetes</taxon>
        <taxon>OSLEUM clade</taxon>
        <taxon>Umbilicariomycetidae</taxon>
        <taxon>Umbilicariales</taxon>
        <taxon>Umbilicariaceae</taxon>
        <taxon>Lasallia</taxon>
    </lineage>
</organism>
<dbReference type="AlphaFoldDB" id="A0A1W5DCY8"/>
<name>A0A1W5DCY8_9LECA</name>
<keyword evidence="2" id="KW-1185">Reference proteome</keyword>